<gene>
    <name evidence="1" type="ORF">EVG20_g7368</name>
</gene>
<proteinExistence type="predicted"/>
<evidence type="ECO:0000313" key="1">
    <source>
        <dbReference type="EMBL" id="TFY60581.1"/>
    </source>
</evidence>
<comment type="caution">
    <text evidence="1">The sequence shown here is derived from an EMBL/GenBank/DDBJ whole genome shotgun (WGS) entry which is preliminary data.</text>
</comment>
<name>A0A4Y9YGL3_9AGAM</name>
<dbReference type="Proteomes" id="UP000298327">
    <property type="component" value="Unassembled WGS sequence"/>
</dbReference>
<keyword evidence="2" id="KW-1185">Reference proteome</keyword>
<evidence type="ECO:0000313" key="2">
    <source>
        <dbReference type="Proteomes" id="UP000298327"/>
    </source>
</evidence>
<reference evidence="1 2" key="1">
    <citation type="submission" date="2019-02" db="EMBL/GenBank/DDBJ databases">
        <title>Genome sequencing of the rare red list fungi Dentipellis fragilis.</title>
        <authorList>
            <person name="Buettner E."/>
            <person name="Kellner H."/>
        </authorList>
    </citation>
    <scope>NUCLEOTIDE SEQUENCE [LARGE SCALE GENOMIC DNA]</scope>
    <source>
        <strain evidence="1 2">DSM 105465</strain>
    </source>
</reference>
<dbReference type="EMBL" id="SEOQ01000555">
    <property type="protein sequence ID" value="TFY60581.1"/>
    <property type="molecule type" value="Genomic_DNA"/>
</dbReference>
<protein>
    <submittedName>
        <fullName evidence="1">Uncharacterized protein</fullName>
    </submittedName>
</protein>
<organism evidence="1 2">
    <name type="scientific">Dentipellis fragilis</name>
    <dbReference type="NCBI Taxonomy" id="205917"/>
    <lineage>
        <taxon>Eukaryota</taxon>
        <taxon>Fungi</taxon>
        <taxon>Dikarya</taxon>
        <taxon>Basidiomycota</taxon>
        <taxon>Agaricomycotina</taxon>
        <taxon>Agaricomycetes</taxon>
        <taxon>Russulales</taxon>
        <taxon>Hericiaceae</taxon>
        <taxon>Dentipellis</taxon>
    </lineage>
</organism>
<sequence>MELTKRQRDLLMGSQTTPEAFFSNFFQTLISIEAGITAQRRVSPSCLRGLQHLATGGMRVGRWHPSHNIVQMYNPVVFPVQSGRSQGKSENELPTGIK</sequence>
<dbReference type="AlphaFoldDB" id="A0A4Y9YGL3"/>
<accession>A0A4Y9YGL3</accession>